<sequence>MLAYSSGNFGKALVFSGADLTILFLLTDVLGLSGARAAGLMLFAVMGDLVFDLAAARMVLRGRAAGRGYRWMVALAAVPCGAAFALIYAMPALGLHWPWMLAAAILIFRGAYAVVDVPHNALMARVSRDSRARGRVSGYRLFFSTASALLIAAVLTPTVQQAGRAGQFDALAVTGIAVGAAFAVTMLLCVWASGRRDGGGGADALRGDRIAVPLRDPMVLGMGALALLTGFAMPCFGRMLIYLGGYVVGRPASVPALLGAMTAGQFVGVIAFTALSHRFDKARLLVVGHAVSAGGLLCFALSLAWPPGQLASAALAGVGFASVFMLPWGLLADAVDVVEWRHDRRFETGLFAFYLVLVKASGAASTAMIGWVLYRIGYVPDTVQPPVVRAAMVALGLGVPMAGAMLAIWLLRHFTLGHARHARLLSALARRQAGADPVSGLKRGLDGSSGEGDTLAGGTALSAQARHSMSRSIAAPAAARS</sequence>
<feature type="compositionally biased region" description="Polar residues" evidence="2">
    <location>
        <begin position="461"/>
        <end position="471"/>
    </location>
</feature>
<evidence type="ECO:0000256" key="2">
    <source>
        <dbReference type="SAM" id="MobiDB-lite"/>
    </source>
</evidence>
<evidence type="ECO:0000313" key="4">
    <source>
        <dbReference type="EMBL" id="PCG07764.1"/>
    </source>
</evidence>
<evidence type="ECO:0000256" key="3">
    <source>
        <dbReference type="SAM" id="Phobius"/>
    </source>
</evidence>
<feature type="transmembrane region" description="Helical" evidence="3">
    <location>
        <begin position="171"/>
        <end position="192"/>
    </location>
</feature>
<dbReference type="GO" id="GO:0008643">
    <property type="term" value="P:carbohydrate transport"/>
    <property type="evidence" value="ECO:0007669"/>
    <property type="project" value="InterPro"/>
</dbReference>
<dbReference type="GO" id="GO:0005886">
    <property type="term" value="C:plasma membrane"/>
    <property type="evidence" value="ECO:0007669"/>
    <property type="project" value="TreeGrafter"/>
</dbReference>
<reference evidence="4 5" key="1">
    <citation type="submission" date="2017-09" db="EMBL/GenBank/DDBJ databases">
        <title>Sphingomonas ginsenosidimutans KACC 14949, whole genome shotgun sequence.</title>
        <authorList>
            <person name="Feng G."/>
            <person name="Zhu H."/>
        </authorList>
    </citation>
    <scope>NUCLEOTIDE SEQUENCE [LARGE SCALE GENOMIC DNA]</scope>
    <source>
        <strain evidence="4 5">KACC 14949</strain>
    </source>
</reference>
<protein>
    <submittedName>
        <fullName evidence="4">Sugar:proton symporter</fullName>
    </submittedName>
</protein>
<dbReference type="GO" id="GO:0015293">
    <property type="term" value="F:symporter activity"/>
    <property type="evidence" value="ECO:0007669"/>
    <property type="project" value="InterPro"/>
</dbReference>
<feature type="transmembrane region" description="Helical" evidence="3">
    <location>
        <begin position="253"/>
        <end position="272"/>
    </location>
</feature>
<keyword evidence="3" id="KW-1133">Transmembrane helix</keyword>
<name>A0A2A4HTQ0_9SPHN</name>
<dbReference type="EMBL" id="NWVD01000011">
    <property type="protein sequence ID" value="PCG07764.1"/>
    <property type="molecule type" value="Genomic_DNA"/>
</dbReference>
<dbReference type="InterPro" id="IPR039672">
    <property type="entry name" value="MFS_2"/>
</dbReference>
<feature type="transmembrane region" description="Helical" evidence="3">
    <location>
        <begin position="386"/>
        <end position="411"/>
    </location>
</feature>
<feature type="region of interest" description="Disordered" evidence="2">
    <location>
        <begin position="437"/>
        <end position="481"/>
    </location>
</feature>
<feature type="transmembrane region" description="Helical" evidence="3">
    <location>
        <begin position="72"/>
        <end position="91"/>
    </location>
</feature>
<dbReference type="InterPro" id="IPR036259">
    <property type="entry name" value="MFS_trans_sf"/>
</dbReference>
<dbReference type="SUPFAM" id="SSF103473">
    <property type="entry name" value="MFS general substrate transporter"/>
    <property type="match status" value="1"/>
</dbReference>
<organism evidence="4 5">
    <name type="scientific">Sphingomonas ginsenosidimutans</name>
    <dbReference type="NCBI Taxonomy" id="862134"/>
    <lineage>
        <taxon>Bacteria</taxon>
        <taxon>Pseudomonadati</taxon>
        <taxon>Pseudomonadota</taxon>
        <taxon>Alphaproteobacteria</taxon>
        <taxon>Sphingomonadales</taxon>
        <taxon>Sphingomonadaceae</taxon>
        <taxon>Sphingomonas</taxon>
    </lineage>
</organism>
<gene>
    <name evidence="4" type="ORF">COA17_16405</name>
</gene>
<feature type="transmembrane region" description="Helical" evidence="3">
    <location>
        <begin position="284"/>
        <end position="305"/>
    </location>
</feature>
<dbReference type="PANTHER" id="PTHR11328:SF24">
    <property type="entry name" value="MAJOR FACILITATOR SUPERFAMILY (MFS) PROFILE DOMAIN-CONTAINING PROTEIN"/>
    <property type="match status" value="1"/>
</dbReference>
<feature type="transmembrane region" description="Helical" evidence="3">
    <location>
        <begin position="38"/>
        <end position="60"/>
    </location>
</feature>
<feature type="transmembrane region" description="Helical" evidence="3">
    <location>
        <begin position="311"/>
        <end position="331"/>
    </location>
</feature>
<proteinExistence type="inferred from homology"/>
<dbReference type="PANTHER" id="PTHR11328">
    <property type="entry name" value="MAJOR FACILITATOR SUPERFAMILY DOMAIN-CONTAINING PROTEIN"/>
    <property type="match status" value="1"/>
</dbReference>
<comment type="similarity">
    <text evidence="1">Belongs to the sodium:galactoside symporter (TC 2.A.2) family.</text>
</comment>
<feature type="transmembrane region" description="Helical" evidence="3">
    <location>
        <begin position="351"/>
        <end position="374"/>
    </location>
</feature>
<evidence type="ECO:0000256" key="1">
    <source>
        <dbReference type="ARBA" id="ARBA00009617"/>
    </source>
</evidence>
<feature type="transmembrane region" description="Helical" evidence="3">
    <location>
        <begin position="97"/>
        <end position="117"/>
    </location>
</feature>
<dbReference type="Pfam" id="PF13347">
    <property type="entry name" value="MFS_2"/>
    <property type="match status" value="1"/>
</dbReference>
<accession>A0A2A4HTQ0</accession>
<evidence type="ECO:0000313" key="5">
    <source>
        <dbReference type="Proteomes" id="UP000218784"/>
    </source>
</evidence>
<feature type="transmembrane region" description="Helical" evidence="3">
    <location>
        <begin position="12"/>
        <end position="32"/>
    </location>
</feature>
<comment type="caution">
    <text evidence="4">The sequence shown here is derived from an EMBL/GenBank/DDBJ whole genome shotgun (WGS) entry which is preliminary data.</text>
</comment>
<feature type="transmembrane region" description="Helical" evidence="3">
    <location>
        <begin position="219"/>
        <end position="241"/>
    </location>
</feature>
<keyword evidence="3" id="KW-0472">Membrane</keyword>
<feature type="transmembrane region" description="Helical" evidence="3">
    <location>
        <begin position="138"/>
        <end position="159"/>
    </location>
</feature>
<keyword evidence="3" id="KW-0812">Transmembrane</keyword>
<keyword evidence="5" id="KW-1185">Reference proteome</keyword>
<dbReference type="Proteomes" id="UP000218784">
    <property type="component" value="Unassembled WGS sequence"/>
</dbReference>
<dbReference type="AlphaFoldDB" id="A0A2A4HTQ0"/>